<evidence type="ECO:0000256" key="2">
    <source>
        <dbReference type="ARBA" id="ARBA00022670"/>
    </source>
</evidence>
<dbReference type="RefSeq" id="WP_259627947.1">
    <property type="nucleotide sequence ID" value="NZ_JANYMP010000024.1"/>
</dbReference>
<dbReference type="PROSITE" id="PS00137">
    <property type="entry name" value="SUBTILASE_HIS"/>
    <property type="match status" value="1"/>
</dbReference>
<dbReference type="InterPro" id="IPR036852">
    <property type="entry name" value="Peptidase_S8/S53_dom_sf"/>
</dbReference>
<gene>
    <name evidence="10" type="ORF">NZH93_37035</name>
</gene>
<proteinExistence type="inferred from homology"/>
<dbReference type="InterPro" id="IPR022398">
    <property type="entry name" value="Peptidase_S8_His-AS"/>
</dbReference>
<dbReference type="InterPro" id="IPR023828">
    <property type="entry name" value="Peptidase_S8_Ser-AS"/>
</dbReference>
<evidence type="ECO:0000313" key="11">
    <source>
        <dbReference type="Proteomes" id="UP001141259"/>
    </source>
</evidence>
<accession>A0A9X2VVK6</accession>
<keyword evidence="8" id="KW-0732">Signal</keyword>
<dbReference type="Pfam" id="PF00082">
    <property type="entry name" value="Peptidase_S8"/>
    <property type="match status" value="1"/>
</dbReference>
<evidence type="ECO:0000256" key="3">
    <source>
        <dbReference type="ARBA" id="ARBA00022801"/>
    </source>
</evidence>
<dbReference type="PANTHER" id="PTHR43806">
    <property type="entry name" value="PEPTIDASE S8"/>
    <property type="match status" value="1"/>
</dbReference>
<dbReference type="InterPro" id="IPR015500">
    <property type="entry name" value="Peptidase_S8_subtilisin-rel"/>
</dbReference>
<dbReference type="PROSITE" id="PS00138">
    <property type="entry name" value="SUBTILASE_SER"/>
    <property type="match status" value="1"/>
</dbReference>
<feature type="domain" description="Peptidase S8/S53" evidence="9">
    <location>
        <begin position="148"/>
        <end position="451"/>
    </location>
</feature>
<dbReference type="PRINTS" id="PR00723">
    <property type="entry name" value="SUBTILISIN"/>
</dbReference>
<dbReference type="PANTHER" id="PTHR43806:SF11">
    <property type="entry name" value="CEREVISIN-RELATED"/>
    <property type="match status" value="1"/>
</dbReference>
<feature type="chain" id="PRO_5040944771" evidence="8">
    <location>
        <begin position="33"/>
        <end position="482"/>
    </location>
</feature>
<feature type="region of interest" description="Disordered" evidence="7">
    <location>
        <begin position="175"/>
        <end position="200"/>
    </location>
</feature>
<keyword evidence="2 6" id="KW-0645">Protease</keyword>
<dbReference type="SUPFAM" id="SSF52743">
    <property type="entry name" value="Subtilisin-like"/>
    <property type="match status" value="1"/>
</dbReference>
<evidence type="ECO:0000256" key="7">
    <source>
        <dbReference type="SAM" id="MobiDB-lite"/>
    </source>
</evidence>
<feature type="active site" description="Charge relay system" evidence="5 6">
    <location>
        <position position="156"/>
    </location>
</feature>
<sequence>MRRVGVVRASRTGRALVAALVVVMSTAGTAGAAEGPVLTYVVNAGPGGSVEGVREAVVRAGGTVTAGYDRIGVLVARSDNPDFAATLRPVPGVASVGATRTAPLTAARDAEADAAGERRTAQDPLEPQQWEMRAVKADRAHARTLGRRDVTVAVLDVGVDDTHVDIAPNFDREASANCVGGSPDPSEGAWRPPRPTTSHGTSVAGIVAAAKNGVGTVGVAPGVRVAGVKVASGGMFYAEAVVCGLVWATDHGADVTNMSFYSDPWYFNCVDDPDQKALLEAVNRAVRYAESRGVVNVAAAMNDNFDLAAPTIEDRFSPGDSSPVTRVVDRSRCFVSPTEAPGVIAVAATGAHDLKSSYSNHGLGIVDVAAPGGEVEDYQQPSAPAESNQILAPVPGGWQHTVGTSMAAPIVAGVAALIKSVRPHATPAQVRSLLFRGARPLPCPPHYDFDHDGTADAVCSGTSSYNGFYGHGLVDALTAVTR</sequence>
<evidence type="ECO:0000256" key="5">
    <source>
        <dbReference type="PIRSR" id="PIRSR615500-1"/>
    </source>
</evidence>
<evidence type="ECO:0000259" key="9">
    <source>
        <dbReference type="Pfam" id="PF00082"/>
    </source>
</evidence>
<name>A0A9X2VVK6_9PSEU</name>
<feature type="active site" description="Charge relay system" evidence="5 6">
    <location>
        <position position="405"/>
    </location>
</feature>
<keyword evidence="11" id="KW-1185">Reference proteome</keyword>
<dbReference type="InterPro" id="IPR050131">
    <property type="entry name" value="Peptidase_S8_subtilisin-like"/>
</dbReference>
<keyword evidence="4 6" id="KW-0720">Serine protease</keyword>
<feature type="active site" description="Charge relay system" evidence="5 6">
    <location>
        <position position="199"/>
    </location>
</feature>
<evidence type="ECO:0000256" key="1">
    <source>
        <dbReference type="ARBA" id="ARBA00011073"/>
    </source>
</evidence>
<evidence type="ECO:0000256" key="6">
    <source>
        <dbReference type="PROSITE-ProRule" id="PRU01240"/>
    </source>
</evidence>
<evidence type="ECO:0000256" key="8">
    <source>
        <dbReference type="SAM" id="SignalP"/>
    </source>
</evidence>
<evidence type="ECO:0000256" key="4">
    <source>
        <dbReference type="ARBA" id="ARBA00022825"/>
    </source>
</evidence>
<dbReference type="EMBL" id="JANYMP010000024">
    <property type="protein sequence ID" value="MCS7482483.1"/>
    <property type="molecule type" value="Genomic_DNA"/>
</dbReference>
<reference evidence="10" key="1">
    <citation type="submission" date="2022-08" db="EMBL/GenBank/DDBJ databases">
        <authorList>
            <person name="Tistechok S."/>
            <person name="Samborskyy M."/>
            <person name="Roman I."/>
        </authorList>
    </citation>
    <scope>NUCLEOTIDE SEQUENCE</scope>
    <source>
        <strain evidence="10">DSM 103496</strain>
    </source>
</reference>
<feature type="signal peptide" evidence="8">
    <location>
        <begin position="1"/>
        <end position="32"/>
    </location>
</feature>
<dbReference type="Gene3D" id="3.40.50.200">
    <property type="entry name" value="Peptidase S8/S53 domain"/>
    <property type="match status" value="1"/>
</dbReference>
<dbReference type="PROSITE" id="PS51892">
    <property type="entry name" value="SUBTILASE"/>
    <property type="match status" value="1"/>
</dbReference>
<dbReference type="AlphaFoldDB" id="A0A9X2VVK6"/>
<dbReference type="InterPro" id="IPR000209">
    <property type="entry name" value="Peptidase_S8/S53_dom"/>
</dbReference>
<comment type="caution">
    <text evidence="10">The sequence shown here is derived from an EMBL/GenBank/DDBJ whole genome shotgun (WGS) entry which is preliminary data.</text>
</comment>
<dbReference type="Proteomes" id="UP001141259">
    <property type="component" value="Unassembled WGS sequence"/>
</dbReference>
<dbReference type="GO" id="GO:0006508">
    <property type="term" value="P:proteolysis"/>
    <property type="evidence" value="ECO:0007669"/>
    <property type="project" value="UniProtKB-KW"/>
</dbReference>
<protein>
    <submittedName>
        <fullName evidence="10">S8 family serine peptidase</fullName>
    </submittedName>
</protein>
<evidence type="ECO:0000313" key="10">
    <source>
        <dbReference type="EMBL" id="MCS7482483.1"/>
    </source>
</evidence>
<keyword evidence="3 6" id="KW-0378">Hydrolase</keyword>
<comment type="similarity">
    <text evidence="1 6">Belongs to the peptidase S8 family.</text>
</comment>
<dbReference type="GO" id="GO:0004252">
    <property type="term" value="F:serine-type endopeptidase activity"/>
    <property type="evidence" value="ECO:0007669"/>
    <property type="project" value="UniProtKB-UniRule"/>
</dbReference>
<organism evidence="10 11">
    <name type="scientific">Umezawaea endophytica</name>
    <dbReference type="NCBI Taxonomy" id="1654476"/>
    <lineage>
        <taxon>Bacteria</taxon>
        <taxon>Bacillati</taxon>
        <taxon>Actinomycetota</taxon>
        <taxon>Actinomycetes</taxon>
        <taxon>Pseudonocardiales</taxon>
        <taxon>Pseudonocardiaceae</taxon>
        <taxon>Umezawaea</taxon>
    </lineage>
</organism>